<reference evidence="1" key="2">
    <citation type="journal article" date="2015" name="Data Brief">
        <title>Shoot transcriptome of the giant reed, Arundo donax.</title>
        <authorList>
            <person name="Barrero R.A."/>
            <person name="Guerrero F.D."/>
            <person name="Moolhuijzen P."/>
            <person name="Goolsby J.A."/>
            <person name="Tidwell J."/>
            <person name="Bellgard S.E."/>
            <person name="Bellgard M.I."/>
        </authorList>
    </citation>
    <scope>NUCLEOTIDE SEQUENCE</scope>
    <source>
        <tissue evidence="1">Shoot tissue taken approximately 20 cm above the soil surface</tissue>
    </source>
</reference>
<proteinExistence type="predicted"/>
<accession>A0A0A9BJJ5</accession>
<protein>
    <submittedName>
        <fullName evidence="1">Uncharacterized protein</fullName>
    </submittedName>
</protein>
<organism evidence="1">
    <name type="scientific">Arundo donax</name>
    <name type="common">Giant reed</name>
    <name type="synonym">Donax arundinaceus</name>
    <dbReference type="NCBI Taxonomy" id="35708"/>
    <lineage>
        <taxon>Eukaryota</taxon>
        <taxon>Viridiplantae</taxon>
        <taxon>Streptophyta</taxon>
        <taxon>Embryophyta</taxon>
        <taxon>Tracheophyta</taxon>
        <taxon>Spermatophyta</taxon>
        <taxon>Magnoliopsida</taxon>
        <taxon>Liliopsida</taxon>
        <taxon>Poales</taxon>
        <taxon>Poaceae</taxon>
        <taxon>PACMAD clade</taxon>
        <taxon>Arundinoideae</taxon>
        <taxon>Arundineae</taxon>
        <taxon>Arundo</taxon>
    </lineage>
</organism>
<reference evidence="1" key="1">
    <citation type="submission" date="2014-09" db="EMBL/GenBank/DDBJ databases">
        <authorList>
            <person name="Magalhaes I.L.F."/>
            <person name="Oliveira U."/>
            <person name="Santos F.R."/>
            <person name="Vidigal T.H.D.A."/>
            <person name="Brescovit A.D."/>
            <person name="Santos A.J."/>
        </authorList>
    </citation>
    <scope>NUCLEOTIDE SEQUENCE</scope>
    <source>
        <tissue evidence="1">Shoot tissue taken approximately 20 cm above the soil surface</tissue>
    </source>
</reference>
<sequence length="29" mass="3519">MAYLQKLRLRTHIKYSVCLTCYNSSIHLY</sequence>
<dbReference type="AlphaFoldDB" id="A0A0A9BJJ5"/>
<dbReference type="EMBL" id="GBRH01238433">
    <property type="protein sequence ID" value="JAD59462.1"/>
    <property type="molecule type" value="Transcribed_RNA"/>
</dbReference>
<evidence type="ECO:0000313" key="1">
    <source>
        <dbReference type="EMBL" id="JAD59462.1"/>
    </source>
</evidence>
<name>A0A0A9BJJ5_ARUDO</name>